<evidence type="ECO:0000256" key="1">
    <source>
        <dbReference type="PROSITE-ProRule" id="PRU00023"/>
    </source>
</evidence>
<dbReference type="AlphaFoldDB" id="A0AAN7VI50"/>
<feature type="repeat" description="ANK" evidence="1">
    <location>
        <begin position="70"/>
        <end position="102"/>
    </location>
</feature>
<dbReference type="SUPFAM" id="SSF47769">
    <property type="entry name" value="SAM/Pointed domain"/>
    <property type="match status" value="1"/>
</dbReference>
<dbReference type="PANTHER" id="PTHR24184">
    <property type="entry name" value="SI:CH211-189E2.2"/>
    <property type="match status" value="1"/>
</dbReference>
<feature type="repeat" description="ANK" evidence="1">
    <location>
        <begin position="175"/>
        <end position="207"/>
    </location>
</feature>
<comment type="caution">
    <text evidence="2">The sequence shown here is derived from an EMBL/GenBank/DDBJ whole genome shotgun (WGS) entry which is preliminary data.</text>
</comment>
<evidence type="ECO:0008006" key="4">
    <source>
        <dbReference type="Google" id="ProtNLM"/>
    </source>
</evidence>
<dbReference type="Pfam" id="PF12796">
    <property type="entry name" value="Ank_2"/>
    <property type="match status" value="1"/>
</dbReference>
<dbReference type="InterPro" id="IPR013761">
    <property type="entry name" value="SAM/pointed_sf"/>
</dbReference>
<keyword evidence="3" id="KW-1185">Reference proteome</keyword>
<dbReference type="EMBL" id="JAVRBK010000001">
    <property type="protein sequence ID" value="KAK5649330.1"/>
    <property type="molecule type" value="Genomic_DNA"/>
</dbReference>
<dbReference type="PANTHER" id="PTHR24184:SF11">
    <property type="entry name" value="ANKYRIN REPEAT AND SOCS BOX CONTAINING 3"/>
    <property type="match status" value="1"/>
</dbReference>
<dbReference type="Proteomes" id="UP001329430">
    <property type="component" value="Chromosome 1"/>
</dbReference>
<dbReference type="Gene3D" id="1.25.40.20">
    <property type="entry name" value="Ankyrin repeat-containing domain"/>
    <property type="match status" value="2"/>
</dbReference>
<dbReference type="InterPro" id="IPR036770">
    <property type="entry name" value="Ankyrin_rpt-contain_sf"/>
</dbReference>
<name>A0AAN7VI50_9COLE</name>
<dbReference type="PROSITE" id="PS50088">
    <property type="entry name" value="ANK_REPEAT"/>
    <property type="match status" value="2"/>
</dbReference>
<accession>A0AAN7VI50</accession>
<sequence>MDYDDFDDFEDFLSDDSDVSINMNDPAREPPEITHEQKLQNFFFYIIRGNLLGICELLDSGIEINSELQDRWKPIVLAASIGNQEVVHELIIRGANVNEHRDHTTVLMYVCNCLEKNSPFEKCYEIVLELLENGAEVNITNRRKETALMFASGIGNVKIVEKLLTCCNSSAEDQRGWNALFWAVDSNRVEIVKILLNAGLEYEKRDVCGNTPLSLAKIHEYIEIIDLLSNDTVDPLIVTLKNSYDLEDFLEGSERPQFVPDIFTMLYGIRCENLQTLFSDTNLLSFLSSTDDSLLKLGVTMPYQRKRILMGLNKFHKHLFKKKSLPIVPRDALYTTIDFSHALLTAIRHLTVMEANLVYILQSKDNFRNDVAESVIGIRKKFNMLKRAAKNLDTLTQQWDNNNKSVDLITRQRPWLKWMKFTSFTIILIGSVFLLKPIRFS</sequence>
<organism evidence="2 3">
    <name type="scientific">Pyrocoelia pectoralis</name>
    <dbReference type="NCBI Taxonomy" id="417401"/>
    <lineage>
        <taxon>Eukaryota</taxon>
        <taxon>Metazoa</taxon>
        <taxon>Ecdysozoa</taxon>
        <taxon>Arthropoda</taxon>
        <taxon>Hexapoda</taxon>
        <taxon>Insecta</taxon>
        <taxon>Pterygota</taxon>
        <taxon>Neoptera</taxon>
        <taxon>Endopterygota</taxon>
        <taxon>Coleoptera</taxon>
        <taxon>Polyphaga</taxon>
        <taxon>Elateriformia</taxon>
        <taxon>Elateroidea</taxon>
        <taxon>Lampyridae</taxon>
        <taxon>Lampyrinae</taxon>
        <taxon>Pyrocoelia</taxon>
    </lineage>
</organism>
<gene>
    <name evidence="2" type="ORF">RI129_000359</name>
</gene>
<reference evidence="2 3" key="1">
    <citation type="journal article" date="2024" name="Insects">
        <title>An Improved Chromosome-Level Genome Assembly of the Firefly Pyrocoelia pectoralis.</title>
        <authorList>
            <person name="Fu X."/>
            <person name="Meyer-Rochow V.B."/>
            <person name="Ballantyne L."/>
            <person name="Zhu X."/>
        </authorList>
    </citation>
    <scope>NUCLEOTIDE SEQUENCE [LARGE SCALE GENOMIC DNA]</scope>
    <source>
        <strain evidence="2">XCY_ONT2</strain>
    </source>
</reference>
<protein>
    <recommendedName>
        <fullName evidence="4">Ankyrin repeat, SAM and basic leucine zipper domain-containing protein 1</fullName>
    </recommendedName>
</protein>
<dbReference type="SUPFAM" id="SSF48403">
    <property type="entry name" value="Ankyrin repeat"/>
    <property type="match status" value="1"/>
</dbReference>
<dbReference type="InterPro" id="IPR002110">
    <property type="entry name" value="Ankyrin_rpt"/>
</dbReference>
<keyword evidence="1" id="KW-0040">ANK repeat</keyword>
<evidence type="ECO:0000313" key="2">
    <source>
        <dbReference type="EMBL" id="KAK5649330.1"/>
    </source>
</evidence>
<evidence type="ECO:0000313" key="3">
    <source>
        <dbReference type="Proteomes" id="UP001329430"/>
    </source>
</evidence>
<proteinExistence type="predicted"/>
<dbReference type="SMART" id="SM00248">
    <property type="entry name" value="ANK"/>
    <property type="match status" value="6"/>
</dbReference>
<dbReference type="Pfam" id="PF00023">
    <property type="entry name" value="Ank"/>
    <property type="match status" value="1"/>
</dbReference>